<dbReference type="InterPro" id="IPR040079">
    <property type="entry name" value="Glutathione_S-Trfase"/>
</dbReference>
<dbReference type="PROSITE" id="PS50405">
    <property type="entry name" value="GST_CTER"/>
    <property type="match status" value="1"/>
</dbReference>
<feature type="domain" description="GST C-terminal" evidence="2">
    <location>
        <begin position="85"/>
        <end position="205"/>
    </location>
</feature>
<dbReference type="EMBL" id="RJKX01000018">
    <property type="protein sequence ID" value="ROP81175.1"/>
    <property type="molecule type" value="Genomic_DNA"/>
</dbReference>
<dbReference type="OrthoDB" id="9810080at2"/>
<dbReference type="Gene3D" id="1.20.1050.10">
    <property type="match status" value="1"/>
</dbReference>
<evidence type="ECO:0000259" key="1">
    <source>
        <dbReference type="PROSITE" id="PS50404"/>
    </source>
</evidence>
<dbReference type="PANTHER" id="PTHR44051">
    <property type="entry name" value="GLUTATHIONE S-TRANSFERASE-RELATED"/>
    <property type="match status" value="1"/>
</dbReference>
<dbReference type="Gene3D" id="3.40.30.10">
    <property type="entry name" value="Glutaredoxin"/>
    <property type="match status" value="1"/>
</dbReference>
<protein>
    <submittedName>
        <fullName evidence="3">Glutathione S-transferase</fullName>
    </submittedName>
</protein>
<keyword evidence="4" id="KW-1185">Reference proteome</keyword>
<accession>A0A3N1KV10</accession>
<dbReference type="Proteomes" id="UP000278222">
    <property type="component" value="Unassembled WGS sequence"/>
</dbReference>
<comment type="caution">
    <text evidence="3">The sequence shown here is derived from an EMBL/GenBank/DDBJ whole genome shotgun (WGS) entry which is preliminary data.</text>
</comment>
<dbReference type="Pfam" id="PF02798">
    <property type="entry name" value="GST_N"/>
    <property type="match status" value="1"/>
</dbReference>
<dbReference type="SFLD" id="SFLDS00019">
    <property type="entry name" value="Glutathione_Transferase_(cytos"/>
    <property type="match status" value="1"/>
</dbReference>
<dbReference type="SUPFAM" id="SSF52833">
    <property type="entry name" value="Thioredoxin-like"/>
    <property type="match status" value="1"/>
</dbReference>
<keyword evidence="3" id="KW-0808">Transferase</keyword>
<dbReference type="SUPFAM" id="SSF47616">
    <property type="entry name" value="GST C-terminal domain-like"/>
    <property type="match status" value="1"/>
</dbReference>
<name>A0A3N1KV10_9PROT</name>
<dbReference type="InterPro" id="IPR010987">
    <property type="entry name" value="Glutathione-S-Trfase_C-like"/>
</dbReference>
<dbReference type="AlphaFoldDB" id="A0A3N1KV10"/>
<evidence type="ECO:0000313" key="3">
    <source>
        <dbReference type="EMBL" id="ROP81175.1"/>
    </source>
</evidence>
<reference evidence="3 4" key="1">
    <citation type="submission" date="2018-11" db="EMBL/GenBank/DDBJ databases">
        <title>Genomic Encyclopedia of Type Strains, Phase IV (KMG-IV): sequencing the most valuable type-strain genomes for metagenomic binning, comparative biology and taxonomic classification.</title>
        <authorList>
            <person name="Goeker M."/>
        </authorList>
    </citation>
    <scope>NUCLEOTIDE SEQUENCE [LARGE SCALE GENOMIC DNA]</scope>
    <source>
        <strain evidence="3 4">DSM 5900</strain>
    </source>
</reference>
<dbReference type="InterPro" id="IPR036249">
    <property type="entry name" value="Thioredoxin-like_sf"/>
</dbReference>
<organism evidence="3 4">
    <name type="scientific">Stella humosa</name>
    <dbReference type="NCBI Taxonomy" id="94"/>
    <lineage>
        <taxon>Bacteria</taxon>
        <taxon>Pseudomonadati</taxon>
        <taxon>Pseudomonadota</taxon>
        <taxon>Alphaproteobacteria</taxon>
        <taxon>Rhodospirillales</taxon>
        <taxon>Stellaceae</taxon>
        <taxon>Stella</taxon>
    </lineage>
</organism>
<dbReference type="PROSITE" id="PS50404">
    <property type="entry name" value="GST_NTER"/>
    <property type="match status" value="1"/>
</dbReference>
<dbReference type="InterPro" id="IPR036282">
    <property type="entry name" value="Glutathione-S-Trfase_C_sf"/>
</dbReference>
<dbReference type="RefSeq" id="WP_123694840.1">
    <property type="nucleotide sequence ID" value="NZ_AP019700.1"/>
</dbReference>
<dbReference type="GO" id="GO:0016740">
    <property type="term" value="F:transferase activity"/>
    <property type="evidence" value="ECO:0007669"/>
    <property type="project" value="UniProtKB-KW"/>
</dbReference>
<dbReference type="InterPro" id="IPR004045">
    <property type="entry name" value="Glutathione_S-Trfase_N"/>
</dbReference>
<evidence type="ECO:0000313" key="4">
    <source>
        <dbReference type="Proteomes" id="UP000278222"/>
    </source>
</evidence>
<dbReference type="PANTHER" id="PTHR44051:SF2">
    <property type="entry name" value="HYPOTHETICAL GLUTATHIONE S-TRANSFERASE LIKE PROTEIN"/>
    <property type="match status" value="1"/>
</dbReference>
<proteinExistence type="predicted"/>
<feature type="domain" description="GST N-terminal" evidence="1">
    <location>
        <begin position="1"/>
        <end position="82"/>
    </location>
</feature>
<dbReference type="Pfam" id="PF13410">
    <property type="entry name" value="GST_C_2"/>
    <property type="match status" value="1"/>
</dbReference>
<dbReference type="SFLD" id="SFLDG00358">
    <property type="entry name" value="Main_(cytGST)"/>
    <property type="match status" value="1"/>
</dbReference>
<sequence>MAMTLHGSPLSFPTYKVALMLSMAGEPFTFKYVNLRQGEHKKPEFLAMNRFGQVPVLVDGEQSYCQSNAILLHLAERLGKFGGGDAAGQRTTLEWLSWEADQLLPGIARPRFYKRFMQDADPMLVAHYVERGEGALKTLEAGLAGQPFLGGQTPSVADISVYATVVHAAEGGFDLARWPLVQAWVARMGGQPGAKPAPDLMPMPQ</sequence>
<evidence type="ECO:0000259" key="2">
    <source>
        <dbReference type="PROSITE" id="PS50405"/>
    </source>
</evidence>
<gene>
    <name evidence="3" type="ORF">EDC65_5031</name>
</gene>